<dbReference type="PANTHER" id="PTHR30055:SF234">
    <property type="entry name" value="HTH-TYPE TRANSCRIPTIONAL REGULATOR BETI"/>
    <property type="match status" value="1"/>
</dbReference>
<comment type="caution">
    <text evidence="6">The sequence shown here is derived from an EMBL/GenBank/DDBJ whole genome shotgun (WGS) entry which is preliminary data.</text>
</comment>
<sequence length="193" mass="21845">MSGEDASDAILTAAETCFERFGITKTTMEDVARAAEVSRATVYRCFADRDSLIMASVMRRARSRHAEARAYIENWPSLADRVVEGMVHDVLRGRRDPMMHLLVSPEEMELSTQLLWRSGEAVRLTGELWAPVLQDAQRLGELSRDVDIVLLTEWIAELEMTFISQSDGSDESVDRFRAKLRAFLVPSLLPRLD</sequence>
<keyword evidence="2 4" id="KW-0238">DNA-binding</keyword>
<dbReference type="InterPro" id="IPR009057">
    <property type="entry name" value="Homeodomain-like_sf"/>
</dbReference>
<evidence type="ECO:0000256" key="1">
    <source>
        <dbReference type="ARBA" id="ARBA00023015"/>
    </source>
</evidence>
<dbReference type="PROSITE" id="PS50977">
    <property type="entry name" value="HTH_TETR_2"/>
    <property type="match status" value="1"/>
</dbReference>
<reference evidence="6 7" key="1">
    <citation type="submission" date="2020-08" db="EMBL/GenBank/DDBJ databases">
        <title>Sequencing the genomes of 1000 actinobacteria strains.</title>
        <authorList>
            <person name="Klenk H.-P."/>
        </authorList>
    </citation>
    <scope>NUCLEOTIDE SEQUENCE [LARGE SCALE GENOMIC DNA]</scope>
    <source>
        <strain evidence="6 7">DSM 45298</strain>
    </source>
</reference>
<evidence type="ECO:0000259" key="5">
    <source>
        <dbReference type="PROSITE" id="PS50977"/>
    </source>
</evidence>
<dbReference type="EMBL" id="JACIFP010000001">
    <property type="protein sequence ID" value="MBB4137439.1"/>
    <property type="molecule type" value="Genomic_DNA"/>
</dbReference>
<keyword evidence="7" id="KW-1185">Reference proteome</keyword>
<name>A0A840F785_9ACTN</name>
<dbReference type="PRINTS" id="PR00455">
    <property type="entry name" value="HTHTETR"/>
</dbReference>
<accession>A0A840F785</accession>
<dbReference type="GO" id="GO:0000976">
    <property type="term" value="F:transcription cis-regulatory region binding"/>
    <property type="evidence" value="ECO:0007669"/>
    <property type="project" value="TreeGrafter"/>
</dbReference>
<dbReference type="RefSeq" id="WP_183372294.1">
    <property type="nucleotide sequence ID" value="NZ_BAABHL010000119.1"/>
</dbReference>
<dbReference type="GO" id="GO:0003700">
    <property type="term" value="F:DNA-binding transcription factor activity"/>
    <property type="evidence" value="ECO:0007669"/>
    <property type="project" value="TreeGrafter"/>
</dbReference>
<feature type="domain" description="HTH tetR-type" evidence="5">
    <location>
        <begin position="4"/>
        <end position="64"/>
    </location>
</feature>
<dbReference type="Pfam" id="PF00440">
    <property type="entry name" value="TetR_N"/>
    <property type="match status" value="1"/>
</dbReference>
<keyword evidence="3" id="KW-0804">Transcription</keyword>
<organism evidence="6 7">
    <name type="scientific">Gordonia humi</name>
    <dbReference type="NCBI Taxonomy" id="686429"/>
    <lineage>
        <taxon>Bacteria</taxon>
        <taxon>Bacillati</taxon>
        <taxon>Actinomycetota</taxon>
        <taxon>Actinomycetes</taxon>
        <taxon>Mycobacteriales</taxon>
        <taxon>Gordoniaceae</taxon>
        <taxon>Gordonia</taxon>
    </lineage>
</organism>
<dbReference type="InterPro" id="IPR050109">
    <property type="entry name" value="HTH-type_TetR-like_transc_reg"/>
</dbReference>
<dbReference type="Gene3D" id="1.10.357.10">
    <property type="entry name" value="Tetracycline Repressor, domain 2"/>
    <property type="match status" value="1"/>
</dbReference>
<dbReference type="InterPro" id="IPR001647">
    <property type="entry name" value="HTH_TetR"/>
</dbReference>
<evidence type="ECO:0000256" key="2">
    <source>
        <dbReference type="ARBA" id="ARBA00023125"/>
    </source>
</evidence>
<dbReference type="PANTHER" id="PTHR30055">
    <property type="entry name" value="HTH-TYPE TRANSCRIPTIONAL REGULATOR RUTR"/>
    <property type="match status" value="1"/>
</dbReference>
<evidence type="ECO:0000313" key="7">
    <source>
        <dbReference type="Proteomes" id="UP000551501"/>
    </source>
</evidence>
<dbReference type="SUPFAM" id="SSF46689">
    <property type="entry name" value="Homeodomain-like"/>
    <property type="match status" value="1"/>
</dbReference>
<protein>
    <submittedName>
        <fullName evidence="6">AcrR family transcriptional regulator</fullName>
    </submittedName>
</protein>
<feature type="DNA-binding region" description="H-T-H motif" evidence="4">
    <location>
        <begin position="27"/>
        <end position="46"/>
    </location>
</feature>
<evidence type="ECO:0000256" key="4">
    <source>
        <dbReference type="PROSITE-ProRule" id="PRU00335"/>
    </source>
</evidence>
<dbReference type="Proteomes" id="UP000551501">
    <property type="component" value="Unassembled WGS sequence"/>
</dbReference>
<keyword evidence="1" id="KW-0805">Transcription regulation</keyword>
<dbReference type="AlphaFoldDB" id="A0A840F785"/>
<gene>
    <name evidence="6" type="ORF">BKA16_003991</name>
</gene>
<proteinExistence type="predicted"/>
<evidence type="ECO:0000313" key="6">
    <source>
        <dbReference type="EMBL" id="MBB4137439.1"/>
    </source>
</evidence>
<evidence type="ECO:0000256" key="3">
    <source>
        <dbReference type="ARBA" id="ARBA00023163"/>
    </source>
</evidence>